<feature type="signal peptide" evidence="1">
    <location>
        <begin position="1"/>
        <end position="18"/>
    </location>
</feature>
<dbReference type="RefSeq" id="WP_274266493.1">
    <property type="nucleotide sequence ID" value="NZ_CP117880.1"/>
</dbReference>
<organism evidence="2 3">
    <name type="scientific">Sphingobacterium oryzagri</name>
    <dbReference type="NCBI Taxonomy" id="3025669"/>
    <lineage>
        <taxon>Bacteria</taxon>
        <taxon>Pseudomonadati</taxon>
        <taxon>Bacteroidota</taxon>
        <taxon>Sphingobacteriia</taxon>
        <taxon>Sphingobacteriales</taxon>
        <taxon>Sphingobacteriaceae</taxon>
        <taxon>Sphingobacterium</taxon>
    </lineage>
</organism>
<evidence type="ECO:0000313" key="3">
    <source>
        <dbReference type="Proteomes" id="UP001221558"/>
    </source>
</evidence>
<evidence type="ECO:0000256" key="1">
    <source>
        <dbReference type="SAM" id="SignalP"/>
    </source>
</evidence>
<gene>
    <name evidence="2" type="ORF">PQ465_15870</name>
</gene>
<keyword evidence="1" id="KW-0732">Signal</keyword>
<dbReference type="EMBL" id="CP117880">
    <property type="protein sequence ID" value="WDF67767.1"/>
    <property type="molecule type" value="Genomic_DNA"/>
</dbReference>
<feature type="chain" id="PRO_5047430694" description="DUF1735 domain-containing protein" evidence="1">
    <location>
        <begin position="19"/>
        <end position="137"/>
    </location>
</feature>
<proteinExistence type="predicted"/>
<evidence type="ECO:0000313" key="2">
    <source>
        <dbReference type="EMBL" id="WDF67767.1"/>
    </source>
</evidence>
<reference evidence="2 3" key="1">
    <citation type="submission" date="2023-02" db="EMBL/GenBank/DDBJ databases">
        <title>Genome sequence of Sphingobacterium sp. KACC 22765.</title>
        <authorList>
            <person name="Kim S."/>
            <person name="Heo J."/>
            <person name="Kwon S.-W."/>
        </authorList>
    </citation>
    <scope>NUCLEOTIDE SEQUENCE [LARGE SCALE GENOMIC DNA]</scope>
    <source>
        <strain evidence="2 3">KACC 22765</strain>
    </source>
</reference>
<sequence length="137" mass="14607">MKKILFAVLLGTASLALTTGCTKEYITNNYLPGVSITTNITAQDWTVERPGLYSVDLDFPELDEIYYQNGSVQVAVQLGGPSGGYDILPATIGDFHYSINYFVGSVQIFAENRSGSTAAPSAMVAKITLTDAENGGN</sequence>
<accession>A0ABY7WGW5</accession>
<evidence type="ECO:0008006" key="4">
    <source>
        <dbReference type="Google" id="ProtNLM"/>
    </source>
</evidence>
<name>A0ABY7WGW5_9SPHI</name>
<dbReference type="PROSITE" id="PS51257">
    <property type="entry name" value="PROKAR_LIPOPROTEIN"/>
    <property type="match status" value="1"/>
</dbReference>
<dbReference type="Proteomes" id="UP001221558">
    <property type="component" value="Chromosome"/>
</dbReference>
<protein>
    <recommendedName>
        <fullName evidence="4">DUF1735 domain-containing protein</fullName>
    </recommendedName>
</protein>
<keyword evidence="3" id="KW-1185">Reference proteome</keyword>